<organism evidence="1 2">
    <name type="scientific">Trifolium medium</name>
    <dbReference type="NCBI Taxonomy" id="97028"/>
    <lineage>
        <taxon>Eukaryota</taxon>
        <taxon>Viridiplantae</taxon>
        <taxon>Streptophyta</taxon>
        <taxon>Embryophyta</taxon>
        <taxon>Tracheophyta</taxon>
        <taxon>Spermatophyta</taxon>
        <taxon>Magnoliopsida</taxon>
        <taxon>eudicotyledons</taxon>
        <taxon>Gunneridae</taxon>
        <taxon>Pentapetalae</taxon>
        <taxon>rosids</taxon>
        <taxon>fabids</taxon>
        <taxon>Fabales</taxon>
        <taxon>Fabaceae</taxon>
        <taxon>Papilionoideae</taxon>
        <taxon>50 kb inversion clade</taxon>
        <taxon>NPAAA clade</taxon>
        <taxon>Hologalegina</taxon>
        <taxon>IRL clade</taxon>
        <taxon>Trifolieae</taxon>
        <taxon>Trifolium</taxon>
    </lineage>
</organism>
<protein>
    <submittedName>
        <fullName evidence="1">Uncharacterized protein</fullName>
    </submittedName>
</protein>
<evidence type="ECO:0000313" key="1">
    <source>
        <dbReference type="EMBL" id="MCI45946.1"/>
    </source>
</evidence>
<comment type="caution">
    <text evidence="1">The sequence shown here is derived from an EMBL/GenBank/DDBJ whole genome shotgun (WGS) entry which is preliminary data.</text>
</comment>
<proteinExistence type="predicted"/>
<dbReference type="Proteomes" id="UP000265520">
    <property type="component" value="Unassembled WGS sequence"/>
</dbReference>
<evidence type="ECO:0000313" key="2">
    <source>
        <dbReference type="Proteomes" id="UP000265520"/>
    </source>
</evidence>
<keyword evidence="2" id="KW-1185">Reference proteome</keyword>
<dbReference type="EMBL" id="LXQA010350788">
    <property type="protein sequence ID" value="MCI45946.1"/>
    <property type="molecule type" value="Genomic_DNA"/>
</dbReference>
<accession>A0A392SDM4</accession>
<sequence length="47" mass="5609">YNPLLRWYDCYSMTVRWPLSSSDHQVRSIAEETEAIAYMDDHAEKET</sequence>
<feature type="non-terminal residue" evidence="1">
    <location>
        <position position="1"/>
    </location>
</feature>
<reference evidence="1 2" key="1">
    <citation type="journal article" date="2018" name="Front. Plant Sci.">
        <title>Red Clover (Trifolium pratense) and Zigzag Clover (T. medium) - A Picture of Genomic Similarities and Differences.</title>
        <authorList>
            <person name="Dluhosova J."/>
            <person name="Istvanek J."/>
            <person name="Nedelnik J."/>
            <person name="Repkova J."/>
        </authorList>
    </citation>
    <scope>NUCLEOTIDE SEQUENCE [LARGE SCALE GENOMIC DNA]</scope>
    <source>
        <strain evidence="2">cv. 10/8</strain>
        <tissue evidence="1">Leaf</tissue>
    </source>
</reference>
<dbReference type="AlphaFoldDB" id="A0A392SDM4"/>
<name>A0A392SDM4_9FABA</name>